<dbReference type="Proteomes" id="UP000436522">
    <property type="component" value="Unassembled WGS sequence"/>
</dbReference>
<protein>
    <submittedName>
        <fullName evidence="1">Uncharacterized protein</fullName>
    </submittedName>
</protein>
<dbReference type="AlphaFoldDB" id="A0A640VJL7"/>
<dbReference type="RefSeq" id="WP_159974184.1">
    <property type="nucleotide sequence ID" value="NZ_BLIV01000001.1"/>
</dbReference>
<comment type="caution">
    <text evidence="1">The sequence shown here is derived from an EMBL/GenBank/DDBJ whole genome shotgun (WGS) entry which is preliminary data.</text>
</comment>
<dbReference type="EMBL" id="BLIV01000001">
    <property type="protein sequence ID" value="GFE48259.1"/>
    <property type="molecule type" value="Genomic_DNA"/>
</dbReference>
<proteinExistence type="predicted"/>
<evidence type="ECO:0000313" key="2">
    <source>
        <dbReference type="Proteomes" id="UP000436522"/>
    </source>
</evidence>
<name>A0A640VJL7_9RHOB</name>
<gene>
    <name evidence="1" type="ORF">So717_00120</name>
</gene>
<reference evidence="1 2" key="1">
    <citation type="submission" date="2019-12" db="EMBL/GenBank/DDBJ databases">
        <title>Roseobacter cerasinus sp. nov., isolated from seawater around aquaculture.</title>
        <authorList>
            <person name="Muramatsu S."/>
            <person name="Takabe Y."/>
            <person name="Mori K."/>
            <person name="Takaichi S."/>
            <person name="Hanada S."/>
        </authorList>
    </citation>
    <scope>NUCLEOTIDE SEQUENCE [LARGE SCALE GENOMIC DNA]</scope>
    <source>
        <strain evidence="1 2">AI77</strain>
    </source>
</reference>
<sequence>MILTSTNFAKGYPISADKGIALGEALIDMDVEWDVLIGTPAMKEID</sequence>
<keyword evidence="2" id="KW-1185">Reference proteome</keyword>
<organism evidence="1 2">
    <name type="scientific">Roseobacter cerasinus</name>
    <dbReference type="NCBI Taxonomy" id="2602289"/>
    <lineage>
        <taxon>Bacteria</taxon>
        <taxon>Pseudomonadati</taxon>
        <taxon>Pseudomonadota</taxon>
        <taxon>Alphaproteobacteria</taxon>
        <taxon>Rhodobacterales</taxon>
        <taxon>Roseobacteraceae</taxon>
        <taxon>Roseobacter</taxon>
    </lineage>
</organism>
<evidence type="ECO:0000313" key="1">
    <source>
        <dbReference type="EMBL" id="GFE48259.1"/>
    </source>
</evidence>
<accession>A0A640VJL7</accession>